<dbReference type="GO" id="GO:0005886">
    <property type="term" value="C:plasma membrane"/>
    <property type="evidence" value="ECO:0007669"/>
    <property type="project" value="UniProtKB-SubCell"/>
</dbReference>
<dbReference type="KEGG" id="bsol:FSW04_21100"/>
<feature type="coiled-coil region" evidence="11">
    <location>
        <begin position="235"/>
        <end position="262"/>
    </location>
</feature>
<dbReference type="Pfam" id="PF02518">
    <property type="entry name" value="HATPase_c"/>
    <property type="match status" value="1"/>
</dbReference>
<comment type="subcellular location">
    <subcellularLocation>
        <location evidence="2">Cell membrane</location>
    </subcellularLocation>
</comment>
<dbReference type="SUPFAM" id="SSF47384">
    <property type="entry name" value="Homodimeric domain of signal transducing histidine kinase"/>
    <property type="match status" value="1"/>
</dbReference>
<evidence type="ECO:0000256" key="11">
    <source>
        <dbReference type="SAM" id="Coils"/>
    </source>
</evidence>
<dbReference type="PANTHER" id="PTHR45436:SF5">
    <property type="entry name" value="SENSOR HISTIDINE KINASE TRCS"/>
    <property type="match status" value="1"/>
</dbReference>
<gene>
    <name evidence="16" type="ORF">FSW04_21100</name>
</gene>
<dbReference type="Gene3D" id="3.30.565.10">
    <property type="entry name" value="Histidine kinase-like ATPase, C-terminal domain"/>
    <property type="match status" value="1"/>
</dbReference>
<keyword evidence="10 13" id="KW-0472">Membrane</keyword>
<evidence type="ECO:0000256" key="8">
    <source>
        <dbReference type="ARBA" id="ARBA00022989"/>
    </source>
</evidence>
<dbReference type="Gene3D" id="1.10.287.130">
    <property type="match status" value="1"/>
</dbReference>
<keyword evidence="9" id="KW-0902">Two-component regulatory system</keyword>
<dbReference type="InterPro" id="IPR005467">
    <property type="entry name" value="His_kinase_dom"/>
</dbReference>
<dbReference type="SMART" id="SM00388">
    <property type="entry name" value="HisKA"/>
    <property type="match status" value="1"/>
</dbReference>
<dbReference type="Proteomes" id="UP000321805">
    <property type="component" value="Chromosome"/>
</dbReference>
<evidence type="ECO:0000256" key="6">
    <source>
        <dbReference type="ARBA" id="ARBA00022692"/>
    </source>
</evidence>
<protein>
    <recommendedName>
        <fullName evidence="3">histidine kinase</fullName>
        <ecNumber evidence="3">2.7.13.3</ecNumber>
    </recommendedName>
</protein>
<sequence length="472" mass="49155">MTVRRRLTTSTALIALAAVVVLGLPLGAVESARVRSDRTGRLEREADAVAGVLEDRIERHQTLTAAQLAPLVHRGHRVTVVAGGRTVQAGARLTGTVVTVRSGVLRAGSITASAPASEISDRIWRSWLLIAGFGVGGILVATGLAAVQARRLSRPLESVARTSARLGEGDFSVRAARSGVPEIDAIGQALDTSAERIAELVAREREFSSNVSHQLRTPLTALRLRLEESARAGDAEELRLELEAALVEADRLERMIAELLAYSRSATSGRKVPVALDAVVAEQGAAWAGLFRRAGRRLTLRAGAPVRAFASPGTVGQVLDVLLDNALVHGAGDVVVEVTADERLATIAVQDGGPGVPEADAERIFDRGATRAGGTGIGLHLARALAAADGATLRLASPAPARFELRLRRQDPARRDGATRRGVLLPSLPAPVGSGDGHGGAAGHDEQGARGSVHQPLGDAAQQQPPNRAAGA</sequence>
<feature type="compositionally biased region" description="Basic and acidic residues" evidence="12">
    <location>
        <begin position="406"/>
        <end position="419"/>
    </location>
</feature>
<feature type="transmembrane region" description="Helical" evidence="13">
    <location>
        <begin position="127"/>
        <end position="147"/>
    </location>
</feature>
<keyword evidence="6 13" id="KW-0812">Transmembrane</keyword>
<comment type="catalytic activity">
    <reaction evidence="1">
        <text>ATP + protein L-histidine = ADP + protein N-phospho-L-histidine.</text>
        <dbReference type="EC" id="2.7.13.3"/>
    </reaction>
</comment>
<dbReference type="EC" id="2.7.13.3" evidence="3"/>
<evidence type="ECO:0000259" key="15">
    <source>
        <dbReference type="PROSITE" id="PS50885"/>
    </source>
</evidence>
<dbReference type="InterPro" id="IPR003661">
    <property type="entry name" value="HisK_dim/P_dom"/>
</dbReference>
<dbReference type="RefSeq" id="WP_146922182.1">
    <property type="nucleotide sequence ID" value="NZ_CP042430.1"/>
</dbReference>
<evidence type="ECO:0000313" key="17">
    <source>
        <dbReference type="Proteomes" id="UP000321805"/>
    </source>
</evidence>
<dbReference type="InterPro" id="IPR040868">
    <property type="entry name" value="DraK_HK_N"/>
</dbReference>
<dbReference type="PROSITE" id="PS50109">
    <property type="entry name" value="HIS_KIN"/>
    <property type="match status" value="1"/>
</dbReference>
<evidence type="ECO:0000256" key="9">
    <source>
        <dbReference type="ARBA" id="ARBA00023012"/>
    </source>
</evidence>
<keyword evidence="17" id="KW-1185">Reference proteome</keyword>
<dbReference type="Pfam" id="PF18092">
    <property type="entry name" value="DraK_HK_N"/>
    <property type="match status" value="1"/>
</dbReference>
<dbReference type="SMART" id="SM00387">
    <property type="entry name" value="HATPase_c"/>
    <property type="match status" value="1"/>
</dbReference>
<evidence type="ECO:0000256" key="13">
    <source>
        <dbReference type="SAM" id="Phobius"/>
    </source>
</evidence>
<feature type="domain" description="HAMP" evidence="15">
    <location>
        <begin position="150"/>
        <end position="202"/>
    </location>
</feature>
<reference evidence="16 17" key="1">
    <citation type="journal article" date="2018" name="J. Microbiol.">
        <title>Baekduia soli gen. nov., sp. nov., a novel bacterium isolated from the soil of Baekdu Mountain and proposal of a novel family name, Baekduiaceae fam. nov.</title>
        <authorList>
            <person name="An D.S."/>
            <person name="Siddiqi M.Z."/>
            <person name="Kim K.H."/>
            <person name="Yu H.S."/>
            <person name="Im W.T."/>
        </authorList>
    </citation>
    <scope>NUCLEOTIDE SEQUENCE [LARGE SCALE GENOMIC DNA]</scope>
    <source>
        <strain evidence="16 17">BR7-21</strain>
    </source>
</reference>
<evidence type="ECO:0000256" key="3">
    <source>
        <dbReference type="ARBA" id="ARBA00012438"/>
    </source>
</evidence>
<feature type="region of interest" description="Disordered" evidence="12">
    <location>
        <begin position="406"/>
        <end position="472"/>
    </location>
</feature>
<dbReference type="OrthoDB" id="5499837at2"/>
<organism evidence="16 17">
    <name type="scientific">Baekduia soli</name>
    <dbReference type="NCBI Taxonomy" id="496014"/>
    <lineage>
        <taxon>Bacteria</taxon>
        <taxon>Bacillati</taxon>
        <taxon>Actinomycetota</taxon>
        <taxon>Thermoleophilia</taxon>
        <taxon>Solirubrobacterales</taxon>
        <taxon>Baekduiaceae</taxon>
        <taxon>Baekduia</taxon>
    </lineage>
</organism>
<feature type="domain" description="Histidine kinase" evidence="14">
    <location>
        <begin position="210"/>
        <end position="411"/>
    </location>
</feature>
<evidence type="ECO:0000313" key="16">
    <source>
        <dbReference type="EMBL" id="QEC49817.1"/>
    </source>
</evidence>
<dbReference type="InterPro" id="IPR050428">
    <property type="entry name" value="TCS_sensor_his_kinase"/>
</dbReference>
<evidence type="ECO:0000256" key="7">
    <source>
        <dbReference type="ARBA" id="ARBA00022777"/>
    </source>
</evidence>
<dbReference type="InterPro" id="IPR003660">
    <property type="entry name" value="HAMP_dom"/>
</dbReference>
<accession>A0A5B8U9X2</accession>
<dbReference type="EMBL" id="CP042430">
    <property type="protein sequence ID" value="QEC49817.1"/>
    <property type="molecule type" value="Genomic_DNA"/>
</dbReference>
<dbReference type="AlphaFoldDB" id="A0A5B8U9X2"/>
<dbReference type="PRINTS" id="PR00344">
    <property type="entry name" value="BCTRLSENSOR"/>
</dbReference>
<keyword evidence="7 16" id="KW-0418">Kinase</keyword>
<name>A0A5B8U9X2_9ACTN</name>
<evidence type="ECO:0000256" key="10">
    <source>
        <dbReference type="ARBA" id="ARBA00023136"/>
    </source>
</evidence>
<dbReference type="CDD" id="cd06225">
    <property type="entry name" value="HAMP"/>
    <property type="match status" value="1"/>
</dbReference>
<keyword evidence="5" id="KW-0808">Transferase</keyword>
<evidence type="ECO:0000259" key="14">
    <source>
        <dbReference type="PROSITE" id="PS50109"/>
    </source>
</evidence>
<keyword evidence="4" id="KW-0597">Phosphoprotein</keyword>
<evidence type="ECO:0000256" key="5">
    <source>
        <dbReference type="ARBA" id="ARBA00022679"/>
    </source>
</evidence>
<evidence type="ECO:0000256" key="12">
    <source>
        <dbReference type="SAM" id="MobiDB-lite"/>
    </source>
</evidence>
<evidence type="ECO:0000256" key="1">
    <source>
        <dbReference type="ARBA" id="ARBA00000085"/>
    </source>
</evidence>
<dbReference type="InterPro" id="IPR004358">
    <property type="entry name" value="Sig_transdc_His_kin-like_C"/>
</dbReference>
<dbReference type="InterPro" id="IPR036890">
    <property type="entry name" value="HATPase_C_sf"/>
</dbReference>
<dbReference type="Pfam" id="PF00672">
    <property type="entry name" value="HAMP"/>
    <property type="match status" value="1"/>
</dbReference>
<dbReference type="SMART" id="SM00304">
    <property type="entry name" value="HAMP"/>
    <property type="match status" value="1"/>
</dbReference>
<evidence type="ECO:0000256" key="2">
    <source>
        <dbReference type="ARBA" id="ARBA00004236"/>
    </source>
</evidence>
<dbReference type="CDD" id="cd00082">
    <property type="entry name" value="HisKA"/>
    <property type="match status" value="1"/>
</dbReference>
<evidence type="ECO:0000256" key="4">
    <source>
        <dbReference type="ARBA" id="ARBA00022553"/>
    </source>
</evidence>
<keyword evidence="8 13" id="KW-1133">Transmembrane helix</keyword>
<dbReference type="SUPFAM" id="SSF55874">
    <property type="entry name" value="ATPase domain of HSP90 chaperone/DNA topoisomerase II/histidine kinase"/>
    <property type="match status" value="1"/>
</dbReference>
<dbReference type="PROSITE" id="PS50885">
    <property type="entry name" value="HAMP"/>
    <property type="match status" value="1"/>
</dbReference>
<dbReference type="GO" id="GO:0000155">
    <property type="term" value="F:phosphorelay sensor kinase activity"/>
    <property type="evidence" value="ECO:0007669"/>
    <property type="project" value="InterPro"/>
</dbReference>
<dbReference type="InterPro" id="IPR036097">
    <property type="entry name" value="HisK_dim/P_sf"/>
</dbReference>
<proteinExistence type="predicted"/>
<dbReference type="Pfam" id="PF00512">
    <property type="entry name" value="HisKA"/>
    <property type="match status" value="1"/>
</dbReference>
<dbReference type="InterPro" id="IPR003594">
    <property type="entry name" value="HATPase_dom"/>
</dbReference>
<dbReference type="PANTHER" id="PTHR45436">
    <property type="entry name" value="SENSOR HISTIDINE KINASE YKOH"/>
    <property type="match status" value="1"/>
</dbReference>
<keyword evidence="11" id="KW-0175">Coiled coil</keyword>
<dbReference type="Gene3D" id="6.10.340.10">
    <property type="match status" value="1"/>
</dbReference>